<dbReference type="AlphaFoldDB" id="A0A212IZ90"/>
<accession>A0A212IZ90</accession>
<dbReference type="SUPFAM" id="SSF103359">
    <property type="entry name" value="Suppressor of Fused, N-terminal domain"/>
    <property type="match status" value="1"/>
</dbReference>
<name>A0A212IZ90_9BACT</name>
<gene>
    <name evidence="2" type="ORF">KL86DYS1_10637</name>
</gene>
<dbReference type="EMBL" id="FLUM01000001">
    <property type="protein sequence ID" value="SBV92543.1"/>
    <property type="molecule type" value="Genomic_DNA"/>
</dbReference>
<organism evidence="2">
    <name type="scientific">uncultured Dysgonomonas sp</name>
    <dbReference type="NCBI Taxonomy" id="206096"/>
    <lineage>
        <taxon>Bacteria</taxon>
        <taxon>Pseudomonadati</taxon>
        <taxon>Bacteroidota</taxon>
        <taxon>Bacteroidia</taxon>
        <taxon>Bacteroidales</taxon>
        <taxon>Dysgonomonadaceae</taxon>
        <taxon>Dysgonomonas</taxon>
        <taxon>environmental samples</taxon>
    </lineage>
</organism>
<reference evidence="2" key="1">
    <citation type="submission" date="2016-04" db="EMBL/GenBank/DDBJ databases">
        <authorList>
            <person name="Evans L.H."/>
            <person name="Alamgir A."/>
            <person name="Owens N."/>
            <person name="Weber N.D."/>
            <person name="Virtaneva K."/>
            <person name="Barbian K."/>
            <person name="Babar A."/>
            <person name="Rosenke K."/>
        </authorList>
    </citation>
    <scope>NUCLEOTIDE SEQUENCE</scope>
    <source>
        <strain evidence="2">86-1</strain>
    </source>
</reference>
<dbReference type="RefSeq" id="WP_296938528.1">
    <property type="nucleotide sequence ID" value="NZ_LT599032.1"/>
</dbReference>
<evidence type="ECO:0000259" key="1">
    <source>
        <dbReference type="Pfam" id="PF05076"/>
    </source>
</evidence>
<dbReference type="GO" id="GO:0005737">
    <property type="term" value="C:cytoplasm"/>
    <property type="evidence" value="ECO:0007669"/>
    <property type="project" value="TreeGrafter"/>
</dbReference>
<evidence type="ECO:0000313" key="2">
    <source>
        <dbReference type="EMBL" id="SBV92543.1"/>
    </source>
</evidence>
<feature type="domain" description="Suppressor of fused-like" evidence="1">
    <location>
        <begin position="47"/>
        <end position="219"/>
    </location>
</feature>
<dbReference type="PANTHER" id="PTHR10928">
    <property type="entry name" value="SUPPRESSOR OF FUSED"/>
    <property type="match status" value="1"/>
</dbReference>
<dbReference type="InterPro" id="IPR007768">
    <property type="entry name" value="Suppressor_of_fused"/>
</dbReference>
<proteinExistence type="predicted"/>
<dbReference type="InterPro" id="IPR037181">
    <property type="entry name" value="SUFU_N"/>
</dbReference>
<dbReference type="PANTHER" id="PTHR10928:SF2">
    <property type="entry name" value="SUPPRESSOR OF FUSED HOMOLOG"/>
    <property type="match status" value="1"/>
</dbReference>
<protein>
    <recommendedName>
        <fullName evidence="1">Suppressor of fused-like domain-containing protein</fullName>
    </recommendedName>
</protein>
<dbReference type="InterPro" id="IPR020941">
    <property type="entry name" value="SUFU-like_domain"/>
</dbReference>
<sequence length="219" mass="25295">MTQKEYKNLFDEDDAVGWWEIDKAIEKLYGDVEPRHYAPQLHYMVGGQDPLDGVSIFDSRSQEFHRHLVSYGMSELYYNEEAAGGEFSKWGFEFTFRLKPFEEDGEDPTWVVNLMNNLARYVIKSGRWFEENHVIPANGPIRVGGKKEIDIVGVAFTLDPEMGKIQTPHGEVAFLQMVGLTSKEMDRIKSNDLANEEVKKVLEEMRVNNPLMITDLDRR</sequence>
<dbReference type="Pfam" id="PF05076">
    <property type="entry name" value="SUFU"/>
    <property type="match status" value="1"/>
</dbReference>